<dbReference type="PANTHER" id="PTHR43813:SF1">
    <property type="entry name" value="ACYL-ACTIVATING ENZYME 16, CHLOROPLASTIC-RELATED"/>
    <property type="match status" value="1"/>
</dbReference>
<dbReference type="InterPro" id="IPR000873">
    <property type="entry name" value="AMP-dep_synth/lig_dom"/>
</dbReference>
<dbReference type="STRING" id="130081.M2XZM6"/>
<dbReference type="EC" id="6.2.1.3" evidence="2"/>
<dbReference type="PANTHER" id="PTHR43813">
    <property type="entry name" value="ACYL-ACTIVATING ENZYME 16, CHLOROPLASTIC-RELATED"/>
    <property type="match status" value="1"/>
</dbReference>
<feature type="domain" description="AMP-dependent synthetase/ligase" evidence="1">
    <location>
        <begin position="127"/>
        <end position="562"/>
    </location>
</feature>
<dbReference type="InterPro" id="IPR020845">
    <property type="entry name" value="AMP-binding_CS"/>
</dbReference>
<organism evidence="2 3">
    <name type="scientific">Galdieria sulphuraria</name>
    <name type="common">Red alga</name>
    <dbReference type="NCBI Taxonomy" id="130081"/>
    <lineage>
        <taxon>Eukaryota</taxon>
        <taxon>Rhodophyta</taxon>
        <taxon>Bangiophyceae</taxon>
        <taxon>Galdieriales</taxon>
        <taxon>Galdieriaceae</taxon>
        <taxon>Galdieria</taxon>
    </lineage>
</organism>
<dbReference type="Gene3D" id="3.40.50.12780">
    <property type="entry name" value="N-terminal domain of ligase-like"/>
    <property type="match status" value="1"/>
</dbReference>
<dbReference type="OMA" id="MEAKRIY"/>
<sequence length="762" mass="86558">MNRSESHGNKCSFVETVNRSDSSIRCTRLPRVVVERRKTCKSRVLTPNWKKNREDLLSRFLVYKSSKKCVNVSTFMASATGNVRDSSLSESFAKEYSTGTNQFLLPQPIRETLKKWPSVPHMWKDLAEKEGNRVAIVDQHNGQATKLTFLELHRSIQACAVALKRIGLKKGNKVCLISENSYRWLVLDQAVMTIGAASAVRGSGAPLLELCYIYEHSESIGLVAENAQVLVRLVEKLGSEKLKFAIILWGKVPTDFPQLKIFSFDSLIQEGWNYQNEVSVPFASSSDLATLIYTSGTTGRPKGVELTHENLLYQIASIDIGKCCPVPGNVFVSILPCWHVFERTAEYFFFARGVCVVYSNVRNLRNDLQLHKPQFLVAVPRVFESLYNNIMSNISKQSLMRRYLIRMFTFISLSYHRAFRTLFSLDIFRIDSRFWKKLKAFFVLIALFTFHKLANWIVWSKIRSVLGGRVQCGICGGGSLPFYLEEFYASTGVCLLVGYGLTETSPVVSHRRPGLENMLGSSGRCLPGTQVKVVHPETKEELKHGDIGLLLVRGPGVVRGYYREPERSDVFLEDGFFNSGDLAWIVPNNGHIVISGRYKDVIVLNNGENIEPQPIEDAILESPLFDQVILVGQDERHLGALLVPSLEYLKVEGILSSEYITAIEEARLDPSKDSFLREEEVKLTKMERIKQLVRKELYERVVSRPHFTPNDFIRTFHLILAPFTVENGLLTQTLKVKRSEVYKRYKKEISSLFHYDSFSNPS</sequence>
<dbReference type="SUPFAM" id="SSF56801">
    <property type="entry name" value="Acetyl-CoA synthetase-like"/>
    <property type="match status" value="1"/>
</dbReference>
<keyword evidence="3" id="KW-1185">Reference proteome</keyword>
<dbReference type="Gramene" id="EME29029">
    <property type="protein sequence ID" value="EME29029"/>
    <property type="gene ID" value="Gasu_35980"/>
</dbReference>
<dbReference type="Pfam" id="PF00501">
    <property type="entry name" value="AMP-binding"/>
    <property type="match status" value="1"/>
</dbReference>
<dbReference type="Proteomes" id="UP000030680">
    <property type="component" value="Unassembled WGS sequence"/>
</dbReference>
<dbReference type="InterPro" id="IPR042099">
    <property type="entry name" value="ANL_N_sf"/>
</dbReference>
<evidence type="ECO:0000313" key="3">
    <source>
        <dbReference type="Proteomes" id="UP000030680"/>
    </source>
</evidence>
<dbReference type="OrthoDB" id="1700726at2759"/>
<dbReference type="KEGG" id="gsl:Gasu_35980"/>
<evidence type="ECO:0000259" key="1">
    <source>
        <dbReference type="Pfam" id="PF00501"/>
    </source>
</evidence>
<accession>M2XZM6</accession>
<dbReference type="RefSeq" id="XP_005705549.1">
    <property type="nucleotide sequence ID" value="XM_005705492.1"/>
</dbReference>
<reference evidence="3" key="1">
    <citation type="journal article" date="2013" name="Science">
        <title>Gene transfer from bacteria and archaea facilitated evolution of an extremophilic eukaryote.</title>
        <authorList>
            <person name="Schonknecht G."/>
            <person name="Chen W.H."/>
            <person name="Ternes C.M."/>
            <person name="Barbier G.G."/>
            <person name="Shrestha R.P."/>
            <person name="Stanke M."/>
            <person name="Brautigam A."/>
            <person name="Baker B.J."/>
            <person name="Banfield J.F."/>
            <person name="Garavito R.M."/>
            <person name="Carr K."/>
            <person name="Wilkerson C."/>
            <person name="Rensing S.A."/>
            <person name="Gagneul D."/>
            <person name="Dickenson N.E."/>
            <person name="Oesterhelt C."/>
            <person name="Lercher M.J."/>
            <person name="Weber A.P."/>
        </authorList>
    </citation>
    <scope>NUCLEOTIDE SEQUENCE [LARGE SCALE GENOMIC DNA]</scope>
    <source>
        <strain evidence="3">074W</strain>
    </source>
</reference>
<keyword evidence="2" id="KW-0436">Ligase</keyword>
<dbReference type="GeneID" id="17087858"/>
<dbReference type="Pfam" id="PF23562">
    <property type="entry name" value="AMP-binding_C_3"/>
    <property type="match status" value="1"/>
</dbReference>
<gene>
    <name evidence="2" type="ORF">Gasu_35980</name>
</gene>
<name>M2XZM6_GALSU</name>
<evidence type="ECO:0000313" key="2">
    <source>
        <dbReference type="EMBL" id="EME29029.1"/>
    </source>
</evidence>
<dbReference type="PROSITE" id="PS00455">
    <property type="entry name" value="AMP_BINDING"/>
    <property type="match status" value="1"/>
</dbReference>
<dbReference type="AlphaFoldDB" id="M2XZM6"/>
<dbReference type="GO" id="GO:0004467">
    <property type="term" value="F:long-chain fatty acid-CoA ligase activity"/>
    <property type="evidence" value="ECO:0007669"/>
    <property type="project" value="UniProtKB-EC"/>
</dbReference>
<dbReference type="EMBL" id="KB454513">
    <property type="protein sequence ID" value="EME29029.1"/>
    <property type="molecule type" value="Genomic_DNA"/>
</dbReference>
<proteinExistence type="predicted"/>
<protein>
    <submittedName>
        <fullName evidence="2">Long-chain acyl-CoA synthetase</fullName>
        <ecNumber evidence="2">6.2.1.3</ecNumber>
    </submittedName>
</protein>
<dbReference type="eggNOG" id="KOG1256">
    <property type="taxonomic scope" value="Eukaryota"/>
</dbReference>
<dbReference type="InterPro" id="IPR052987">
    <property type="entry name" value="Chloroplast_AMP-bd_Enzymes"/>
</dbReference>